<reference evidence="1" key="1">
    <citation type="journal article" date="2014" name="Nat. Commun.">
        <title>Multiple recent horizontal transfers of a large genomic region in cheese making fungi.</title>
        <authorList>
            <person name="Cheeseman K."/>
            <person name="Ropars J."/>
            <person name="Renault P."/>
            <person name="Dupont J."/>
            <person name="Gouzy J."/>
            <person name="Branca A."/>
            <person name="Abraham A.L."/>
            <person name="Ceppi M."/>
            <person name="Conseiller E."/>
            <person name="Debuchy R."/>
            <person name="Malagnac F."/>
            <person name="Goarin A."/>
            <person name="Silar P."/>
            <person name="Lacoste S."/>
            <person name="Sallet E."/>
            <person name="Bensimon A."/>
            <person name="Giraud T."/>
            <person name="Brygoo Y."/>
        </authorList>
    </citation>
    <scope>NUCLEOTIDE SEQUENCE [LARGE SCALE GENOMIC DNA]</scope>
    <source>
        <strain evidence="1">FM164</strain>
    </source>
</reference>
<proteinExistence type="predicted"/>
<organism evidence="1 2">
    <name type="scientific">Penicillium roqueforti (strain FM164)</name>
    <dbReference type="NCBI Taxonomy" id="1365484"/>
    <lineage>
        <taxon>Eukaryota</taxon>
        <taxon>Fungi</taxon>
        <taxon>Dikarya</taxon>
        <taxon>Ascomycota</taxon>
        <taxon>Pezizomycotina</taxon>
        <taxon>Eurotiomycetes</taxon>
        <taxon>Eurotiomycetidae</taxon>
        <taxon>Eurotiales</taxon>
        <taxon>Aspergillaceae</taxon>
        <taxon>Penicillium</taxon>
    </lineage>
</organism>
<protein>
    <submittedName>
        <fullName evidence="1">Uncharacterized protein</fullName>
    </submittedName>
</protein>
<accession>W6QS30</accession>
<dbReference type="EMBL" id="HG792019">
    <property type="protein sequence ID" value="CDM36919.1"/>
    <property type="molecule type" value="Genomic_DNA"/>
</dbReference>
<gene>
    <name evidence="1" type="ORF">PROQFM164_S05g000752</name>
</gene>
<keyword evidence="2" id="KW-1185">Reference proteome</keyword>
<dbReference type="Proteomes" id="UP000030686">
    <property type="component" value="Unassembled WGS sequence"/>
</dbReference>
<evidence type="ECO:0000313" key="2">
    <source>
        <dbReference type="Proteomes" id="UP000030686"/>
    </source>
</evidence>
<sequence length="49" mass="5397">MDAVIQAVLLVVSTMKIIHSSPREFAVRFFGGTVGLVDEYWNERGSQAA</sequence>
<dbReference type="AlphaFoldDB" id="W6QS30"/>
<evidence type="ECO:0000313" key="1">
    <source>
        <dbReference type="EMBL" id="CDM36919.1"/>
    </source>
</evidence>
<name>W6QS30_PENRF</name>